<name>A0A1G7SXR7_9GAMM</name>
<proteinExistence type="predicted"/>
<reference evidence="1 2" key="1">
    <citation type="submission" date="2016-10" db="EMBL/GenBank/DDBJ databases">
        <authorList>
            <person name="de Groot N.N."/>
        </authorList>
    </citation>
    <scope>NUCLEOTIDE SEQUENCE [LARGE SCALE GENOMIC DNA]</scope>
    <source>
        <strain evidence="1 2">BH539</strain>
    </source>
</reference>
<keyword evidence="2" id="KW-1185">Reference proteome</keyword>
<evidence type="ECO:0000313" key="2">
    <source>
        <dbReference type="Proteomes" id="UP000198641"/>
    </source>
</evidence>
<sequence length="74" mass="8611">MNDRLYLVRDPKGRVHPFSSGLSQGAAVQRFVSDRAGRPVRRPVAWLVWLNDWRRGYRVVFTPAIPQKELNHGR</sequence>
<gene>
    <name evidence="1" type="ORF">SAMN05216571_10826</name>
</gene>
<dbReference type="AlphaFoldDB" id="A0A1G7SXR7"/>
<dbReference type="EMBL" id="FNCI01000008">
    <property type="protein sequence ID" value="SDG27574.1"/>
    <property type="molecule type" value="Genomic_DNA"/>
</dbReference>
<accession>A0A1G7SXR7</accession>
<dbReference type="RefSeq" id="WP_092526032.1">
    <property type="nucleotide sequence ID" value="NZ_FNCI01000008.1"/>
</dbReference>
<dbReference type="OrthoDB" id="6169366at2"/>
<protein>
    <submittedName>
        <fullName evidence="1">Uncharacterized protein</fullName>
    </submittedName>
</protein>
<organism evidence="1 2">
    <name type="scientific">Onishia taeanensis</name>
    <dbReference type="NCBI Taxonomy" id="284577"/>
    <lineage>
        <taxon>Bacteria</taxon>
        <taxon>Pseudomonadati</taxon>
        <taxon>Pseudomonadota</taxon>
        <taxon>Gammaproteobacteria</taxon>
        <taxon>Oceanospirillales</taxon>
        <taxon>Halomonadaceae</taxon>
        <taxon>Onishia</taxon>
    </lineage>
</organism>
<evidence type="ECO:0000313" key="1">
    <source>
        <dbReference type="EMBL" id="SDG27574.1"/>
    </source>
</evidence>
<dbReference type="Proteomes" id="UP000198641">
    <property type="component" value="Unassembled WGS sequence"/>
</dbReference>
<dbReference type="STRING" id="284577.SAMN05216571_10826"/>